<evidence type="ECO:0000256" key="4">
    <source>
        <dbReference type="ARBA" id="ARBA00023186"/>
    </source>
</evidence>
<comment type="subcellular location">
    <subcellularLocation>
        <location evidence="6">Cytoplasm</location>
    </subcellularLocation>
</comment>
<dbReference type="SUPFAM" id="SSF82708">
    <property type="entry name" value="R3H domain"/>
    <property type="match status" value="1"/>
</dbReference>
<dbReference type="InterPro" id="IPR036867">
    <property type="entry name" value="R3H_dom_sf"/>
</dbReference>
<dbReference type="NCBIfam" id="NF041568">
    <property type="entry name" value="Jag_EloR"/>
    <property type="match status" value="1"/>
</dbReference>
<dbReference type="CDD" id="cd02414">
    <property type="entry name" value="KH-II_Jag"/>
    <property type="match status" value="1"/>
</dbReference>
<dbReference type="Pfam" id="PF14804">
    <property type="entry name" value="Jag_N"/>
    <property type="match status" value="1"/>
</dbReference>
<proteinExistence type="inferred from homology"/>
<keyword evidence="9" id="KW-1185">Reference proteome</keyword>
<evidence type="ECO:0000313" key="8">
    <source>
        <dbReference type="EMBL" id="MCQ1531678.1"/>
    </source>
</evidence>
<dbReference type="Gene3D" id="3.30.300.20">
    <property type="match status" value="1"/>
</dbReference>
<accession>A0ABT1NNJ7</accession>
<keyword evidence="3 6" id="KW-0133">Cell shape</keyword>
<dbReference type="Gene3D" id="3.30.1370.50">
    <property type="entry name" value="R3H-like domain"/>
    <property type="match status" value="1"/>
</dbReference>
<dbReference type="Gene3D" id="3.30.30.80">
    <property type="entry name" value="probable RNA-binding protein from clostridium symbiosum atcc 14940"/>
    <property type="match status" value="1"/>
</dbReference>
<dbReference type="PANTHER" id="PTHR35800:SF1">
    <property type="entry name" value="RNA-BINDING PROTEIN KHPB"/>
    <property type="match status" value="1"/>
</dbReference>
<reference evidence="8 9" key="1">
    <citation type="submission" date="2021-10" db="EMBL/GenBank/DDBJ databases">
        <title>Lutispora strain m25 sp. nov., a thermophilic, non-spore-forming bacterium isolated from a lab-scale methanogenic bioreactor digesting anaerobic sludge.</title>
        <authorList>
            <person name="El Houari A."/>
            <person name="Mcdonald J."/>
        </authorList>
    </citation>
    <scope>NUCLEOTIDE SEQUENCE [LARGE SCALE GENOMIC DNA]</scope>
    <source>
        <strain evidence="9">m25</strain>
    </source>
</reference>
<feature type="domain" description="R3H" evidence="7">
    <location>
        <begin position="161"/>
        <end position="226"/>
    </location>
</feature>
<dbReference type="HAMAP" id="MF_00867">
    <property type="entry name" value="KhpB"/>
    <property type="match status" value="1"/>
</dbReference>
<dbReference type="SMART" id="SM00393">
    <property type="entry name" value="R3H"/>
    <property type="match status" value="1"/>
</dbReference>
<dbReference type="PROSITE" id="PS51061">
    <property type="entry name" value="R3H"/>
    <property type="match status" value="1"/>
</dbReference>
<evidence type="ECO:0000256" key="5">
    <source>
        <dbReference type="ARBA" id="ARBA00023316"/>
    </source>
</evidence>
<evidence type="ECO:0000256" key="1">
    <source>
        <dbReference type="ARBA" id="ARBA00022490"/>
    </source>
</evidence>
<evidence type="ECO:0000256" key="3">
    <source>
        <dbReference type="ARBA" id="ARBA00022960"/>
    </source>
</evidence>
<sequence>MKWVEKSAKTVEEAVELAIQELNITKDKASIEILEQPSKGFLGLIGSKLAKVKVTVKEEKTTEPEVPAKKETSADRSKEKDIAYRFLREVLNCMDVKAEIKIKHTEAGLYINLIGPKMGIIIGRRGQTLDSLQYLVSLVVNKDKGRDDYLRVVLDTENYRSKREETLIRLANRLAERVVKTRKRMELEPMNPYERRIIHSALQDYPGVITYSEGEEPNRKVIIACK</sequence>
<keyword evidence="5 6" id="KW-0961">Cell wall biogenesis/degradation</keyword>
<dbReference type="InterPro" id="IPR001374">
    <property type="entry name" value="R3H_dom"/>
</dbReference>
<dbReference type="InterPro" id="IPR038008">
    <property type="entry name" value="Jag_KH"/>
</dbReference>
<dbReference type="EMBL" id="JAJEKE010000027">
    <property type="protein sequence ID" value="MCQ1531678.1"/>
    <property type="molecule type" value="Genomic_DNA"/>
</dbReference>
<keyword evidence="1 6" id="KW-0963">Cytoplasm</keyword>
<dbReference type="InterPro" id="IPR015946">
    <property type="entry name" value="KH_dom-like_a/b"/>
</dbReference>
<dbReference type="CDD" id="cd02644">
    <property type="entry name" value="R3H_jag"/>
    <property type="match status" value="1"/>
</dbReference>
<protein>
    <recommendedName>
        <fullName evidence="6">RNA-binding protein KhpB</fullName>
    </recommendedName>
    <alternativeName>
        <fullName evidence="6">RNA-binding protein EloR</fullName>
    </alternativeName>
</protein>
<keyword evidence="2 6" id="KW-0694">RNA-binding</keyword>
<keyword evidence="4 6" id="KW-0143">Chaperone</keyword>
<dbReference type="SMART" id="SM01245">
    <property type="entry name" value="Jag_N"/>
    <property type="match status" value="1"/>
</dbReference>
<evidence type="ECO:0000256" key="2">
    <source>
        <dbReference type="ARBA" id="ARBA00022884"/>
    </source>
</evidence>
<dbReference type="InterPro" id="IPR032782">
    <property type="entry name" value="KhpB_N"/>
</dbReference>
<comment type="subunit">
    <text evidence="6">Forms a complex with KhpA.</text>
</comment>
<dbReference type="Pfam" id="PF01424">
    <property type="entry name" value="R3H"/>
    <property type="match status" value="1"/>
</dbReference>
<evidence type="ECO:0000313" key="9">
    <source>
        <dbReference type="Proteomes" id="UP001651880"/>
    </source>
</evidence>
<dbReference type="Proteomes" id="UP001651880">
    <property type="component" value="Unassembled WGS sequence"/>
</dbReference>
<evidence type="ECO:0000259" key="7">
    <source>
        <dbReference type="PROSITE" id="PS51061"/>
    </source>
</evidence>
<dbReference type="Pfam" id="PF13083">
    <property type="entry name" value="KH_KhpA-B"/>
    <property type="match status" value="1"/>
</dbReference>
<evidence type="ECO:0000256" key="6">
    <source>
        <dbReference type="HAMAP-Rule" id="MF_00867"/>
    </source>
</evidence>
<dbReference type="InterPro" id="IPR038247">
    <property type="entry name" value="Jag_N_dom_sf"/>
</dbReference>
<name>A0ABT1NNJ7_9FIRM</name>
<dbReference type="PANTHER" id="PTHR35800">
    <property type="entry name" value="PROTEIN JAG"/>
    <property type="match status" value="1"/>
</dbReference>
<dbReference type="RefSeq" id="WP_255229235.1">
    <property type="nucleotide sequence ID" value="NZ_JAJEKE010000027.1"/>
</dbReference>
<dbReference type="InterPro" id="IPR039247">
    <property type="entry name" value="KhpB"/>
</dbReference>
<feature type="region of interest" description="Jag_N domain" evidence="6">
    <location>
        <begin position="5"/>
        <end position="55"/>
    </location>
</feature>
<comment type="caution">
    <text evidence="8">The sequence shown here is derived from an EMBL/GenBank/DDBJ whole genome shotgun (WGS) entry which is preliminary data.</text>
</comment>
<comment type="function">
    <text evidence="6">A probable RNA chaperone. Forms a complex with KhpA which binds to cellular RNA and controls its expression. Plays a role in peptidoglycan (PG) homeostasis and cell length regulation.</text>
</comment>
<dbReference type="InterPro" id="IPR034079">
    <property type="entry name" value="R3H_KhpB"/>
</dbReference>
<comment type="domain">
    <text evidence="6">Has an N-terminal Jag-N domain and 2 RNA-binding domains (KH and R3H).</text>
</comment>
<comment type="similarity">
    <text evidence="6">Belongs to the KhpB RNA-binding protein family.</text>
</comment>
<organism evidence="8 9">
    <name type="scientific">Lutispora saccharofermentans</name>
    <dbReference type="NCBI Taxonomy" id="3024236"/>
    <lineage>
        <taxon>Bacteria</taxon>
        <taxon>Bacillati</taxon>
        <taxon>Bacillota</taxon>
        <taxon>Clostridia</taxon>
        <taxon>Lutisporales</taxon>
        <taxon>Lutisporaceae</taxon>
        <taxon>Lutispora</taxon>
    </lineage>
</organism>
<gene>
    <name evidence="6" type="primary">khpB</name>
    <name evidence="6" type="synonym">eloR</name>
    <name evidence="8" type="ORF">LJD61_19355</name>
</gene>